<keyword evidence="1" id="KW-0472">Membrane</keyword>
<reference evidence="2 3" key="1">
    <citation type="submission" date="2019-03" db="EMBL/GenBank/DDBJ databases">
        <title>Metabolic potential of uncultured bacteria and archaea associated with petroleum seepage in deep-sea sediments.</title>
        <authorList>
            <person name="Dong X."/>
            <person name="Hubert C."/>
        </authorList>
    </citation>
    <scope>NUCLEOTIDE SEQUENCE [LARGE SCALE GENOMIC DNA]</scope>
    <source>
        <strain evidence="2">E44_bin7</strain>
    </source>
</reference>
<evidence type="ECO:0000256" key="1">
    <source>
        <dbReference type="SAM" id="Phobius"/>
    </source>
</evidence>
<proteinExistence type="predicted"/>
<comment type="caution">
    <text evidence="2">The sequence shown here is derived from an EMBL/GenBank/DDBJ whole genome shotgun (WGS) entry which is preliminary data.</text>
</comment>
<organism evidence="2 3">
    <name type="scientific">Aerophobetes bacterium</name>
    <dbReference type="NCBI Taxonomy" id="2030807"/>
    <lineage>
        <taxon>Bacteria</taxon>
        <taxon>Candidatus Aerophobota</taxon>
    </lineage>
</organism>
<keyword evidence="1" id="KW-0812">Transmembrane</keyword>
<feature type="transmembrane region" description="Helical" evidence="1">
    <location>
        <begin position="67"/>
        <end position="85"/>
    </location>
</feature>
<evidence type="ECO:0000313" key="3">
    <source>
        <dbReference type="Proteomes" id="UP000316360"/>
    </source>
</evidence>
<keyword evidence="1" id="KW-1133">Transmembrane helix</keyword>
<gene>
    <name evidence="2" type="ORF">E3J84_00990</name>
</gene>
<name>A0A523S4K2_UNCAE</name>
<accession>A0A523S4K2</accession>
<sequence>MIEQVRPYRFTITQIFKEHWENYLSRYKDSLRQDVIWTIEKMLSCRNPERLGYHKYASPEHPDQYNIVPIVLVKLASVIFVVKFLPISGWKE</sequence>
<dbReference type="EMBL" id="SOKJ01000051">
    <property type="protein sequence ID" value="TET12791.1"/>
    <property type="molecule type" value="Genomic_DNA"/>
</dbReference>
<evidence type="ECO:0000313" key="2">
    <source>
        <dbReference type="EMBL" id="TET12791.1"/>
    </source>
</evidence>
<protein>
    <submittedName>
        <fullName evidence="2">Uncharacterized protein</fullName>
    </submittedName>
</protein>
<dbReference type="Proteomes" id="UP000316360">
    <property type="component" value="Unassembled WGS sequence"/>
</dbReference>
<dbReference type="AlphaFoldDB" id="A0A523S4K2"/>